<gene>
    <name evidence="2" type="ORF">EG028_11005</name>
</gene>
<keyword evidence="1" id="KW-0812">Transmembrane</keyword>
<evidence type="ECO:0000313" key="3">
    <source>
        <dbReference type="Proteomes" id="UP000279089"/>
    </source>
</evidence>
<keyword evidence="1" id="KW-1133">Transmembrane helix</keyword>
<evidence type="ECO:0000313" key="2">
    <source>
        <dbReference type="EMBL" id="RPD41201.1"/>
    </source>
</evidence>
<name>A0A3N4MC15_9BACT</name>
<protein>
    <submittedName>
        <fullName evidence="2">Uncharacterized protein</fullName>
    </submittedName>
</protein>
<keyword evidence="1" id="KW-0472">Membrane</keyword>
<feature type="transmembrane region" description="Helical" evidence="1">
    <location>
        <begin position="63"/>
        <end position="80"/>
    </location>
</feature>
<sequence length="175" mass="19268">METTAGRMEICTNSEPMTEYTYFIPEGGKFHLKTKWSTAAIRAVFCLAIAAGIYAIVPPEKEIGAWGAGFFVVFALVNLLKATKKLTIDPAARTVIHKNNALSPEVTYHFDDFVRFYVLTGSYVFKFITLDSTAFLVFDQDGREKQVPVVVGLFSTRPAQNAVNEVSGIMGIEAA</sequence>
<reference evidence="3" key="1">
    <citation type="submission" date="2018-11" db="EMBL/GenBank/DDBJ databases">
        <title>Chitinophaga lutea sp.nov., isolate from arsenic contaminated soil.</title>
        <authorList>
            <person name="Zong Y."/>
        </authorList>
    </citation>
    <scope>NUCLEOTIDE SEQUENCE [LARGE SCALE GENOMIC DNA]</scope>
    <source>
        <strain evidence="3">YLT18</strain>
    </source>
</reference>
<comment type="caution">
    <text evidence="2">The sequence shown here is derived from an EMBL/GenBank/DDBJ whole genome shotgun (WGS) entry which is preliminary data.</text>
</comment>
<evidence type="ECO:0000256" key="1">
    <source>
        <dbReference type="SAM" id="Phobius"/>
    </source>
</evidence>
<proteinExistence type="predicted"/>
<dbReference type="AlphaFoldDB" id="A0A3N4MC15"/>
<dbReference type="EMBL" id="RMBX01000005">
    <property type="protein sequence ID" value="RPD41201.1"/>
    <property type="molecule type" value="Genomic_DNA"/>
</dbReference>
<accession>A0A3N4MC15</accession>
<keyword evidence="3" id="KW-1185">Reference proteome</keyword>
<feature type="transmembrane region" description="Helical" evidence="1">
    <location>
        <begin position="39"/>
        <end position="57"/>
    </location>
</feature>
<organism evidence="2 3">
    <name type="scientific">Chitinophaga barathri</name>
    <dbReference type="NCBI Taxonomy" id="1647451"/>
    <lineage>
        <taxon>Bacteria</taxon>
        <taxon>Pseudomonadati</taxon>
        <taxon>Bacteroidota</taxon>
        <taxon>Chitinophagia</taxon>
        <taxon>Chitinophagales</taxon>
        <taxon>Chitinophagaceae</taxon>
        <taxon>Chitinophaga</taxon>
    </lineage>
</organism>
<dbReference type="Proteomes" id="UP000279089">
    <property type="component" value="Unassembled WGS sequence"/>
</dbReference>